<dbReference type="Proteomes" id="UP000190449">
    <property type="component" value="Unassembled WGS sequence"/>
</dbReference>
<feature type="coiled-coil region" evidence="1">
    <location>
        <begin position="67"/>
        <end position="94"/>
    </location>
</feature>
<dbReference type="InterPro" id="IPR009057">
    <property type="entry name" value="Homeodomain-like_sf"/>
</dbReference>
<dbReference type="SUPFAM" id="SSF53098">
    <property type="entry name" value="Ribonuclease H-like"/>
    <property type="match status" value="1"/>
</dbReference>
<dbReference type="RefSeq" id="WP_200804186.1">
    <property type="nucleotide sequence ID" value="NZ_FUWU01000098.1"/>
</dbReference>
<dbReference type="PANTHER" id="PTHR46889">
    <property type="entry name" value="TRANSPOSASE INSF FOR INSERTION SEQUENCE IS3B-RELATED"/>
    <property type="match status" value="1"/>
</dbReference>
<evidence type="ECO:0000259" key="2">
    <source>
        <dbReference type="PROSITE" id="PS50994"/>
    </source>
</evidence>
<evidence type="ECO:0000256" key="1">
    <source>
        <dbReference type="SAM" id="Coils"/>
    </source>
</evidence>
<evidence type="ECO:0000313" key="4">
    <source>
        <dbReference type="Proteomes" id="UP000190449"/>
    </source>
</evidence>
<dbReference type="InterPro" id="IPR001584">
    <property type="entry name" value="Integrase_cat-core"/>
</dbReference>
<dbReference type="InterPro" id="IPR050900">
    <property type="entry name" value="Transposase_IS3/IS150/IS904"/>
</dbReference>
<dbReference type="Pfam" id="PF00665">
    <property type="entry name" value="rve"/>
    <property type="match status" value="1"/>
</dbReference>
<dbReference type="STRING" id="28122.SAMN02745108_02917"/>
<dbReference type="EMBL" id="FUWU01000098">
    <property type="protein sequence ID" value="SKA21566.1"/>
    <property type="molecule type" value="Genomic_DNA"/>
</dbReference>
<gene>
    <name evidence="3" type="ORF">SAMN02745108_02917</name>
</gene>
<proteinExistence type="predicted"/>
<dbReference type="AlphaFoldDB" id="A0A1T4S0D7"/>
<name>A0A1T4S0D7_9BACT</name>
<dbReference type="Pfam" id="PF13276">
    <property type="entry name" value="HTH_21"/>
    <property type="match status" value="1"/>
</dbReference>
<dbReference type="PROSITE" id="PS50994">
    <property type="entry name" value="INTEGRASE"/>
    <property type="match status" value="1"/>
</dbReference>
<dbReference type="GO" id="GO:0015074">
    <property type="term" value="P:DNA integration"/>
    <property type="evidence" value="ECO:0007669"/>
    <property type="project" value="InterPro"/>
</dbReference>
<evidence type="ECO:0000313" key="3">
    <source>
        <dbReference type="EMBL" id="SKA21566.1"/>
    </source>
</evidence>
<dbReference type="SUPFAM" id="SSF46689">
    <property type="entry name" value="Homeodomain-like"/>
    <property type="match status" value="1"/>
</dbReference>
<keyword evidence="1" id="KW-0175">Coiled coil</keyword>
<dbReference type="Pfam" id="PF13333">
    <property type="entry name" value="rve_2"/>
    <property type="match status" value="1"/>
</dbReference>
<dbReference type="InterPro" id="IPR048020">
    <property type="entry name" value="Transpos_IS3"/>
</dbReference>
<dbReference type="Gene3D" id="3.30.420.10">
    <property type="entry name" value="Ribonuclease H-like superfamily/Ribonuclease H"/>
    <property type="match status" value="1"/>
</dbReference>
<sequence length="392" mass="45334">MEAIRRCFEKVEKVVDVAEGLGYSTASIYKWRRLYLTKGALALQSCNRKNPRGPLEEGKDDFSSAEVSALNRKVRDLEMEVAILKETLNILKKDPGVDVSALRNREKTEIVNALKDRFGLGQLLARLDLPRSVFYYNLKHANDRAIKDRDSLEFVQIAFQASKKRYGYRRIRKVLKDEGRTLSEKVIRRVMRENGLAAYRPRKRKYSSYRGEISPAVPNLINRDFHADRPNEKWLTDITEFPLSDGKLYLSPMIDCFDGKPVCWTIGESPDSRLVNRMLDKALGQLHDGEKPIVHTDRGCHYRWPGWIKRMNDAELKRSMSKKGCSPDNSACEGFFGIVKNELFYNRDLAGVTKNEFKKELNEYLEWFCKDRIKMSLGGMSPDDYRKSLNLI</sequence>
<dbReference type="GO" id="GO:0003676">
    <property type="term" value="F:nucleic acid binding"/>
    <property type="evidence" value="ECO:0007669"/>
    <property type="project" value="InterPro"/>
</dbReference>
<dbReference type="InterPro" id="IPR036397">
    <property type="entry name" value="RNaseH_sf"/>
</dbReference>
<organism evidence="3 4">
    <name type="scientific">Fibrobacter intestinalis</name>
    <dbReference type="NCBI Taxonomy" id="28122"/>
    <lineage>
        <taxon>Bacteria</taxon>
        <taxon>Pseudomonadati</taxon>
        <taxon>Fibrobacterota</taxon>
        <taxon>Fibrobacteria</taxon>
        <taxon>Fibrobacterales</taxon>
        <taxon>Fibrobacteraceae</taxon>
        <taxon>Fibrobacter</taxon>
    </lineage>
</organism>
<accession>A0A1T4S0D7</accession>
<reference evidence="3 4" key="1">
    <citation type="submission" date="2017-02" db="EMBL/GenBank/DDBJ databases">
        <authorList>
            <person name="Peterson S.W."/>
        </authorList>
    </citation>
    <scope>NUCLEOTIDE SEQUENCE [LARGE SCALE GENOMIC DNA]</scope>
    <source>
        <strain evidence="3 4">ATCC 43854</strain>
    </source>
</reference>
<feature type="domain" description="Integrase catalytic" evidence="2">
    <location>
        <begin position="226"/>
        <end position="390"/>
    </location>
</feature>
<dbReference type="InterPro" id="IPR025948">
    <property type="entry name" value="HTH-like_dom"/>
</dbReference>
<protein>
    <submittedName>
        <fullName evidence="3">Transposase InsO and inactivated derivatives</fullName>
    </submittedName>
</protein>
<dbReference type="PANTHER" id="PTHR46889:SF4">
    <property type="entry name" value="TRANSPOSASE INSO FOR INSERTION SEQUENCE ELEMENT IS911B-RELATED"/>
    <property type="match status" value="1"/>
</dbReference>
<dbReference type="NCBIfam" id="NF033516">
    <property type="entry name" value="transpos_IS3"/>
    <property type="match status" value="1"/>
</dbReference>
<dbReference type="InterPro" id="IPR012337">
    <property type="entry name" value="RNaseH-like_sf"/>
</dbReference>